<feature type="domain" description="M23ase beta-sheet core" evidence="4">
    <location>
        <begin position="68"/>
        <end position="175"/>
    </location>
</feature>
<dbReference type="InterPro" id="IPR050570">
    <property type="entry name" value="Cell_wall_metabolism_enzyme"/>
</dbReference>
<dbReference type="InterPro" id="IPR011055">
    <property type="entry name" value="Dup_hybrid_motif"/>
</dbReference>
<evidence type="ECO:0000259" key="4">
    <source>
        <dbReference type="Pfam" id="PF01551"/>
    </source>
</evidence>
<gene>
    <name evidence="5" type="ORF">CZ674_12990</name>
</gene>
<dbReference type="Gene3D" id="2.70.70.10">
    <property type="entry name" value="Glucose Permease (Domain IIA)"/>
    <property type="match status" value="1"/>
</dbReference>
<dbReference type="PANTHER" id="PTHR21666:SF289">
    <property type="entry name" value="L-ALA--D-GLU ENDOPEPTIDASE"/>
    <property type="match status" value="1"/>
</dbReference>
<dbReference type="OrthoDB" id="8210007at2"/>
<dbReference type="InterPro" id="IPR002477">
    <property type="entry name" value="Peptidoglycan-bd-like"/>
</dbReference>
<dbReference type="SUPFAM" id="SSF47090">
    <property type="entry name" value="PGBD-like"/>
    <property type="match status" value="1"/>
</dbReference>
<evidence type="ECO:0000256" key="1">
    <source>
        <dbReference type="ARBA" id="ARBA00022729"/>
    </source>
</evidence>
<dbReference type="GeneID" id="303174126"/>
<dbReference type="RefSeq" id="WP_086992970.1">
    <property type="nucleotide sequence ID" value="NZ_FUHU01000046.1"/>
</dbReference>
<sequence>MLARTRRFAALIVGVAAAVSLVGVADAAPSAEAAAGQVSSPIQKGSIGLHLAGQHFGADRGGNPHNGSDYTGITKGVPGTNIHSIMDGTVIATGRGNGQSNSVTVPYTSGLGVVIDHGNVNGQRLYSYYGHLQSYKVSKGDKVQAGQHIAEMGGSGPNGASDFAVHLHLSIFVNTTRPVALSTFHNPHTWLANKGITPGKTTPITPGDTTPPPTGSWPDAALPITGTHTGASHAAWVQLMGDIGYKNSSLTVNIQNWLKAKGYYKGVVDGQFGPMTVKALQSLLKDRGFYTGVIDGDRGSLTVKAEIRFLNDQRKFY</sequence>
<dbReference type="Proteomes" id="UP000195787">
    <property type="component" value="Unassembled WGS sequence"/>
</dbReference>
<feature type="signal peptide" evidence="2">
    <location>
        <begin position="1"/>
        <end position="27"/>
    </location>
</feature>
<feature type="chain" id="PRO_5012322748" evidence="2">
    <location>
        <begin position="28"/>
        <end position="317"/>
    </location>
</feature>
<dbReference type="PANTHER" id="PTHR21666">
    <property type="entry name" value="PEPTIDASE-RELATED"/>
    <property type="match status" value="1"/>
</dbReference>
<dbReference type="InterPro" id="IPR036366">
    <property type="entry name" value="PGBDSf"/>
</dbReference>
<dbReference type="InterPro" id="IPR036365">
    <property type="entry name" value="PGBD-like_sf"/>
</dbReference>
<dbReference type="GO" id="GO:0004222">
    <property type="term" value="F:metalloendopeptidase activity"/>
    <property type="evidence" value="ECO:0007669"/>
    <property type="project" value="TreeGrafter"/>
</dbReference>
<evidence type="ECO:0000259" key="3">
    <source>
        <dbReference type="Pfam" id="PF01471"/>
    </source>
</evidence>
<dbReference type="AlphaFoldDB" id="A0A1R4GLJ0"/>
<organism evidence="5 6">
    <name type="scientific">Agrococcus casei LMG 22410</name>
    <dbReference type="NCBI Taxonomy" id="1255656"/>
    <lineage>
        <taxon>Bacteria</taxon>
        <taxon>Bacillati</taxon>
        <taxon>Actinomycetota</taxon>
        <taxon>Actinomycetes</taxon>
        <taxon>Micrococcales</taxon>
        <taxon>Microbacteriaceae</taxon>
        <taxon>Agrococcus</taxon>
    </lineage>
</organism>
<keyword evidence="6" id="KW-1185">Reference proteome</keyword>
<proteinExistence type="predicted"/>
<dbReference type="CDD" id="cd12797">
    <property type="entry name" value="M23_peptidase"/>
    <property type="match status" value="1"/>
</dbReference>
<evidence type="ECO:0000256" key="2">
    <source>
        <dbReference type="SAM" id="SignalP"/>
    </source>
</evidence>
<name>A0A1R4GLJ0_9MICO</name>
<protein>
    <submittedName>
        <fullName evidence="5">Metalloendopeptidases-like protein</fullName>
    </submittedName>
</protein>
<evidence type="ECO:0000313" key="6">
    <source>
        <dbReference type="Proteomes" id="UP000195787"/>
    </source>
</evidence>
<reference evidence="5 6" key="1">
    <citation type="submission" date="2017-02" db="EMBL/GenBank/DDBJ databases">
        <authorList>
            <person name="Peterson S.W."/>
        </authorList>
    </citation>
    <scope>NUCLEOTIDE SEQUENCE [LARGE SCALE GENOMIC DNA]</scope>
    <source>
        <strain evidence="5 6">LMG 22410</strain>
    </source>
</reference>
<dbReference type="EMBL" id="FUHU01000046">
    <property type="protein sequence ID" value="SJM69046.1"/>
    <property type="molecule type" value="Genomic_DNA"/>
</dbReference>
<feature type="domain" description="Peptidoglycan binding-like" evidence="3">
    <location>
        <begin position="251"/>
        <end position="281"/>
    </location>
</feature>
<accession>A0A1R4GLJ0</accession>
<dbReference type="Pfam" id="PF01471">
    <property type="entry name" value="PG_binding_1"/>
    <property type="match status" value="1"/>
</dbReference>
<dbReference type="InterPro" id="IPR016047">
    <property type="entry name" value="M23ase_b-sheet_dom"/>
</dbReference>
<dbReference type="Gene3D" id="1.10.101.10">
    <property type="entry name" value="PGBD-like superfamily/PGBD"/>
    <property type="match status" value="1"/>
</dbReference>
<keyword evidence="1 2" id="KW-0732">Signal</keyword>
<dbReference type="SUPFAM" id="SSF51261">
    <property type="entry name" value="Duplicated hybrid motif"/>
    <property type="match status" value="1"/>
</dbReference>
<dbReference type="Pfam" id="PF01551">
    <property type="entry name" value="Peptidase_M23"/>
    <property type="match status" value="1"/>
</dbReference>
<evidence type="ECO:0000313" key="5">
    <source>
        <dbReference type="EMBL" id="SJM69046.1"/>
    </source>
</evidence>